<dbReference type="InterPro" id="IPR018672">
    <property type="entry name" value="DUF2140"/>
</dbReference>
<keyword evidence="1" id="KW-0472">Membrane</keyword>
<sequence length="200" mass="22842">MRNVWKYAFIGVLAVNLLVLIAIGVILFSPMKDDAIPTSTPLEGAVEFQMTSNKEDLNRLIQSYIEEEAKNSPIELNMYLKDEVIMYGKIPVFSSDVDYKLTFEPKALENGDIMLKQKELKVGQVNLPVSYVMNAAKNAYPFPDWVKFMPNDQMIYLSLNDLELENGMKVRADQFNLKKDDIQFTFMLLGEEPQTNAAQK</sequence>
<keyword evidence="1" id="KW-1133">Transmembrane helix</keyword>
<keyword evidence="1" id="KW-0812">Transmembrane</keyword>
<gene>
    <name evidence="2" type="ORF">WDJ61_10560</name>
</gene>
<feature type="transmembrane region" description="Helical" evidence="1">
    <location>
        <begin position="7"/>
        <end position="28"/>
    </location>
</feature>
<dbReference type="EMBL" id="CP147404">
    <property type="protein sequence ID" value="WXB91714.1"/>
    <property type="molecule type" value="Genomic_DNA"/>
</dbReference>
<protein>
    <submittedName>
        <fullName evidence="2">YpmS family protein</fullName>
    </submittedName>
</protein>
<evidence type="ECO:0000313" key="2">
    <source>
        <dbReference type="EMBL" id="WXB91714.1"/>
    </source>
</evidence>
<proteinExistence type="predicted"/>
<dbReference type="Pfam" id="PF09911">
    <property type="entry name" value="DUF2140"/>
    <property type="match status" value="1"/>
</dbReference>
<evidence type="ECO:0000256" key="1">
    <source>
        <dbReference type="SAM" id="Phobius"/>
    </source>
</evidence>
<keyword evidence="3" id="KW-1185">Reference proteome</keyword>
<name>A0ABZ2N2B5_9BACI</name>
<accession>A0ABZ2N2B5</accession>
<organism evidence="2 3">
    <name type="scientific">Bacillus kandeliae</name>
    <dbReference type="NCBI Taxonomy" id="3129297"/>
    <lineage>
        <taxon>Bacteria</taxon>
        <taxon>Bacillati</taxon>
        <taxon>Bacillota</taxon>
        <taxon>Bacilli</taxon>
        <taxon>Bacillales</taxon>
        <taxon>Bacillaceae</taxon>
        <taxon>Bacillus</taxon>
    </lineage>
</organism>
<evidence type="ECO:0000313" key="3">
    <source>
        <dbReference type="Proteomes" id="UP001387364"/>
    </source>
</evidence>
<reference evidence="2 3" key="1">
    <citation type="submission" date="2024-02" db="EMBL/GenBank/DDBJ databases">
        <title>Seven novel Bacillus-like species.</title>
        <authorList>
            <person name="Liu G."/>
        </authorList>
    </citation>
    <scope>NUCLEOTIDE SEQUENCE [LARGE SCALE GENOMIC DNA]</scope>
    <source>
        <strain evidence="2 3">FJAT-52991</strain>
    </source>
</reference>
<dbReference type="Proteomes" id="UP001387364">
    <property type="component" value="Chromosome"/>
</dbReference>
<dbReference type="RefSeq" id="WP_338749477.1">
    <property type="nucleotide sequence ID" value="NZ_CP147404.1"/>
</dbReference>